<proteinExistence type="predicted"/>
<dbReference type="OrthoDB" id="3202396at2759"/>
<evidence type="ECO:0000256" key="1">
    <source>
        <dbReference type="SAM" id="MobiDB-lite"/>
    </source>
</evidence>
<dbReference type="SUPFAM" id="SSF54909">
    <property type="entry name" value="Dimeric alpha+beta barrel"/>
    <property type="match status" value="1"/>
</dbReference>
<dbReference type="EMBL" id="CP099426">
    <property type="protein sequence ID" value="USW56928.1"/>
    <property type="molecule type" value="Genomic_DNA"/>
</dbReference>
<name>A0A9Q9EPW1_9PEZI</name>
<dbReference type="Proteomes" id="UP001056384">
    <property type="component" value="Chromosome 9"/>
</dbReference>
<reference evidence="3" key="1">
    <citation type="submission" date="2022-06" db="EMBL/GenBank/DDBJ databases">
        <title>Complete genome sequences of two strains of the flax pathogen Septoria linicola.</title>
        <authorList>
            <person name="Lapalu N."/>
            <person name="Simon A."/>
            <person name="Demenou B."/>
            <person name="Paumier D."/>
            <person name="Guillot M.-P."/>
            <person name="Gout L."/>
            <person name="Valade R."/>
        </authorList>
    </citation>
    <scope>NUCLEOTIDE SEQUENCE</scope>
    <source>
        <strain evidence="3">SE15195</strain>
    </source>
</reference>
<feature type="region of interest" description="Disordered" evidence="1">
    <location>
        <begin position="272"/>
        <end position="294"/>
    </location>
</feature>
<feature type="transmembrane region" description="Helical" evidence="2">
    <location>
        <begin position="42"/>
        <end position="71"/>
    </location>
</feature>
<protein>
    <recommendedName>
        <fullName evidence="5">Monooxygenase</fullName>
    </recommendedName>
</protein>
<dbReference type="InterPro" id="IPR011008">
    <property type="entry name" value="Dimeric_a/b-barrel"/>
</dbReference>
<feature type="compositionally biased region" description="Basic and acidic residues" evidence="1">
    <location>
        <begin position="282"/>
        <end position="294"/>
    </location>
</feature>
<keyword evidence="2" id="KW-0812">Transmembrane</keyword>
<evidence type="ECO:0008006" key="5">
    <source>
        <dbReference type="Google" id="ProtNLM"/>
    </source>
</evidence>
<sequence>MSRAGQEFIGLLPTQDKRPKSHFSGPAGVSALLRDQLTIQTWLALGAVAQAGAYAVVGYYAFLPAIAYLLLNAIETTVITIGWKSNPYMDGVLSKKFSAQIPDSQGNYGSKPASTDVVVFLIGTRSNHPLGALAPGFSTSGAYFQSMAKALEDHAEEYGFLGMTSWLNSSDRSTKSEIMKVCYFRDVEGLHAFAHSKHHREAWNWWNKNVKNMPHISIWHETYHVPAGHYESIYVNSHISGINSTTYKITDKETGETKWASPVVDASKGLLKTSGGRMARSHGQEHDAYGEDPY</sequence>
<gene>
    <name evidence="3" type="ORF">Slin15195_G102470</name>
</gene>
<accession>A0A9Q9EPW1</accession>
<keyword evidence="2" id="KW-0472">Membrane</keyword>
<dbReference type="InterPro" id="IPR025444">
    <property type="entry name" value="Monooxy_af470"/>
</dbReference>
<dbReference type="Pfam" id="PF13826">
    <property type="entry name" value="Monooxy_af470-like"/>
    <property type="match status" value="1"/>
</dbReference>
<keyword evidence="4" id="KW-1185">Reference proteome</keyword>
<evidence type="ECO:0000313" key="3">
    <source>
        <dbReference type="EMBL" id="USW56928.1"/>
    </source>
</evidence>
<organism evidence="3 4">
    <name type="scientific">Septoria linicola</name>
    <dbReference type="NCBI Taxonomy" id="215465"/>
    <lineage>
        <taxon>Eukaryota</taxon>
        <taxon>Fungi</taxon>
        <taxon>Dikarya</taxon>
        <taxon>Ascomycota</taxon>
        <taxon>Pezizomycotina</taxon>
        <taxon>Dothideomycetes</taxon>
        <taxon>Dothideomycetidae</taxon>
        <taxon>Mycosphaerellales</taxon>
        <taxon>Mycosphaerellaceae</taxon>
        <taxon>Septoria</taxon>
    </lineage>
</organism>
<evidence type="ECO:0000313" key="4">
    <source>
        <dbReference type="Proteomes" id="UP001056384"/>
    </source>
</evidence>
<evidence type="ECO:0000256" key="2">
    <source>
        <dbReference type="SAM" id="Phobius"/>
    </source>
</evidence>
<dbReference type="AlphaFoldDB" id="A0A9Q9EPW1"/>
<keyword evidence="2" id="KW-1133">Transmembrane helix</keyword>